<dbReference type="InterPro" id="IPR012308">
    <property type="entry name" value="DNA_ligase_ATP-dep_N"/>
</dbReference>
<dbReference type="AlphaFoldDB" id="A0A6A4VZJ3"/>
<dbReference type="SUPFAM" id="SSF50249">
    <property type="entry name" value="Nucleic acid-binding proteins"/>
    <property type="match status" value="1"/>
</dbReference>
<accession>A0A6A4VZJ3</accession>
<dbReference type="InterPro" id="IPR012340">
    <property type="entry name" value="NA-bd_OB-fold"/>
</dbReference>
<proteinExistence type="inferred from homology"/>
<keyword evidence="5" id="KW-0132">Cell division</keyword>
<dbReference type="InterPro" id="IPR012309">
    <property type="entry name" value="DNA_ligase_ATP-dep_C"/>
</dbReference>
<dbReference type="InterPro" id="IPR016059">
    <property type="entry name" value="DNA_ligase_ATP-dep_CS"/>
</dbReference>
<gene>
    <name evidence="22" type="primary">LIG3_1</name>
    <name evidence="21" type="synonym">LIG3_0</name>
    <name evidence="22" type="ORF">FJT64_005569</name>
    <name evidence="21" type="ORF">FJT64_008090</name>
</gene>
<evidence type="ECO:0000259" key="19">
    <source>
        <dbReference type="PROSITE" id="PS50160"/>
    </source>
</evidence>
<dbReference type="GO" id="GO:0070421">
    <property type="term" value="C:DNA ligase III-XRCC1 complex"/>
    <property type="evidence" value="ECO:0007669"/>
    <property type="project" value="TreeGrafter"/>
</dbReference>
<feature type="compositionally biased region" description="Low complexity" evidence="18">
    <location>
        <begin position="495"/>
        <end position="523"/>
    </location>
</feature>
<dbReference type="Proteomes" id="UP000440578">
    <property type="component" value="Unassembled WGS sequence"/>
</dbReference>
<dbReference type="SUPFAM" id="SSF52113">
    <property type="entry name" value="BRCT domain"/>
    <property type="match status" value="1"/>
</dbReference>
<evidence type="ECO:0000256" key="11">
    <source>
        <dbReference type="ARBA" id="ARBA00022842"/>
    </source>
</evidence>
<dbReference type="FunFam" id="3.30.470.30:FF:000003">
    <property type="entry name" value="DNA ligase"/>
    <property type="match status" value="1"/>
</dbReference>
<dbReference type="InterPro" id="IPR031916">
    <property type="entry name" value="LIG3_BRCT"/>
</dbReference>
<dbReference type="InterPro" id="IPR050191">
    <property type="entry name" value="ATP-dep_DNA_ligase"/>
</dbReference>
<evidence type="ECO:0000256" key="4">
    <source>
        <dbReference type="ARBA" id="ARBA00022598"/>
    </source>
</evidence>
<keyword evidence="11" id="KW-0460">Magnesium</keyword>
<evidence type="ECO:0000256" key="10">
    <source>
        <dbReference type="ARBA" id="ARBA00022840"/>
    </source>
</evidence>
<dbReference type="OrthoDB" id="206088at2759"/>
<evidence type="ECO:0000256" key="2">
    <source>
        <dbReference type="ARBA" id="ARBA00004123"/>
    </source>
</evidence>
<dbReference type="Gene3D" id="3.30.470.30">
    <property type="entry name" value="DNA ligase/mRNA capping enzyme"/>
    <property type="match status" value="1"/>
</dbReference>
<dbReference type="GO" id="GO:0005524">
    <property type="term" value="F:ATP binding"/>
    <property type="evidence" value="ECO:0007669"/>
    <property type="project" value="UniProtKB-KW"/>
</dbReference>
<comment type="similarity">
    <text evidence="3 17">Belongs to the ATP-dependent DNA ligase family.</text>
</comment>
<evidence type="ECO:0000256" key="9">
    <source>
        <dbReference type="ARBA" id="ARBA00022763"/>
    </source>
</evidence>
<evidence type="ECO:0000256" key="13">
    <source>
        <dbReference type="ARBA" id="ARBA00023204"/>
    </source>
</evidence>
<evidence type="ECO:0000256" key="5">
    <source>
        <dbReference type="ARBA" id="ARBA00022618"/>
    </source>
</evidence>
<comment type="subcellular location">
    <subcellularLocation>
        <location evidence="2">Nucleus</location>
    </subcellularLocation>
</comment>
<keyword evidence="14" id="KW-0131">Cell cycle</keyword>
<evidence type="ECO:0000256" key="8">
    <source>
        <dbReference type="ARBA" id="ARBA00022741"/>
    </source>
</evidence>
<dbReference type="EC" id="6.5.1.1" evidence="16"/>
<feature type="region of interest" description="Disordered" evidence="18">
    <location>
        <begin position="495"/>
        <end position="580"/>
    </location>
</feature>
<organism evidence="22 23">
    <name type="scientific">Amphibalanus amphitrite</name>
    <name type="common">Striped barnacle</name>
    <name type="synonym">Balanus amphitrite</name>
    <dbReference type="NCBI Taxonomy" id="1232801"/>
    <lineage>
        <taxon>Eukaryota</taxon>
        <taxon>Metazoa</taxon>
        <taxon>Ecdysozoa</taxon>
        <taxon>Arthropoda</taxon>
        <taxon>Crustacea</taxon>
        <taxon>Multicrustacea</taxon>
        <taxon>Cirripedia</taxon>
        <taxon>Thoracica</taxon>
        <taxon>Thoracicalcarea</taxon>
        <taxon>Balanomorpha</taxon>
        <taxon>Balanoidea</taxon>
        <taxon>Balanidae</taxon>
        <taxon>Amphibalaninae</taxon>
        <taxon>Amphibalanus</taxon>
    </lineage>
</organism>
<comment type="caution">
    <text evidence="22">The sequence shown here is derived from an EMBL/GenBank/DDBJ whole genome shotgun (WGS) entry which is preliminary data.</text>
</comment>
<dbReference type="CDD" id="cd07967">
    <property type="entry name" value="OBF_DNA_ligase_III"/>
    <property type="match status" value="1"/>
</dbReference>
<evidence type="ECO:0000256" key="7">
    <source>
        <dbReference type="ARBA" id="ARBA00022723"/>
    </source>
</evidence>
<dbReference type="InterPro" id="IPR000977">
    <property type="entry name" value="DNA_ligase_ATP-dep"/>
</dbReference>
<comment type="cofactor">
    <cofactor evidence="1">
        <name>Mg(2+)</name>
        <dbReference type="ChEBI" id="CHEBI:18420"/>
    </cofactor>
</comment>
<dbReference type="PANTHER" id="PTHR45674">
    <property type="entry name" value="DNA LIGASE 1/3 FAMILY MEMBER"/>
    <property type="match status" value="1"/>
</dbReference>
<dbReference type="GO" id="GO:0046872">
    <property type="term" value="F:metal ion binding"/>
    <property type="evidence" value="ECO:0007669"/>
    <property type="project" value="UniProtKB-KW"/>
</dbReference>
<dbReference type="EMBL" id="VIIS01001517">
    <property type="protein sequence ID" value="KAF0297004.1"/>
    <property type="molecule type" value="Genomic_DNA"/>
</dbReference>
<dbReference type="GO" id="GO:0003910">
    <property type="term" value="F:DNA ligase (ATP) activity"/>
    <property type="evidence" value="ECO:0007669"/>
    <property type="project" value="UniProtKB-EC"/>
</dbReference>
<evidence type="ECO:0000256" key="17">
    <source>
        <dbReference type="RuleBase" id="RU004196"/>
    </source>
</evidence>
<dbReference type="PROSITE" id="PS00697">
    <property type="entry name" value="DNA_LIGASE_A1"/>
    <property type="match status" value="1"/>
</dbReference>
<evidence type="ECO:0000256" key="18">
    <source>
        <dbReference type="SAM" id="MobiDB-lite"/>
    </source>
</evidence>
<evidence type="ECO:0000259" key="20">
    <source>
        <dbReference type="PROSITE" id="PS50172"/>
    </source>
</evidence>
<dbReference type="SUPFAM" id="SSF117018">
    <property type="entry name" value="ATP-dependent DNA ligase DNA-binding domain"/>
    <property type="match status" value="1"/>
</dbReference>
<keyword evidence="8 16" id="KW-0547">Nucleotide-binding</keyword>
<dbReference type="SUPFAM" id="SSF56091">
    <property type="entry name" value="DNA ligase/mRNA capping enzyme, catalytic domain"/>
    <property type="match status" value="1"/>
</dbReference>
<evidence type="ECO:0000313" key="22">
    <source>
        <dbReference type="EMBL" id="KAF0297004.1"/>
    </source>
</evidence>
<dbReference type="CDD" id="cd07902">
    <property type="entry name" value="Adenylation_DNA_ligase_III"/>
    <property type="match status" value="1"/>
</dbReference>
<sequence>MIEDLEQGDVAETVRVFFEQSKSVLPAKKSTLSLQDVDKYLDELSQLTKEEEQQNLLKRVAKRCTANDLKIFVRLIKADLRINAGAKHILDGIHPDAYEAFQATRDLQDVLERVQEQQACGQPGSLDIGISLMTPVLPMLAEPCKSVEYAMKKCPNGMLAEIKYDGERVQLHKQGNTFAYFSRSLKPVLAHKVKQFKEFIPEAFPHGENIILDAEVLLIDTNTGKPLPFGTLGVHKKSAFKDANVCLFVFDCLHLNGENLMKKTILERRKILEKYMTEVPNRVMFSELKHITKAPDLSDMIASVIRQGLEGLVLKDFGSIYEPGKRHWLKVKKDYLGDGQAADSADLVVLGAWFGTGNKGGMMSVFLMGCFDGRRWRTVTKVHGGHDDATLDRLQTELKMTKISKDPSRVPKWLECSKTMIPDFVVQDPQSSPVWEVTGAEFTKNNVHTAHGISIRFPRVTKIRDDKNWETATSLKELLVLYENSKQVFDDGQSSSALSSALSSPSKQSSAQSSPSRQTTTSSNESSPTKPSAAADRPTLTKRSTPNSETTPSKRRKLNGSSDGGSAPAKTESGSVVGLPPATLRPVLAVLSPSLEADDRLRRYIVAYDGELLQPEQLQLATHYVAAPGERVPGRVQRSAAAVVTADWVWDAIKLGRLPPTRPYAP</sequence>
<dbReference type="GO" id="GO:0006273">
    <property type="term" value="P:lagging strand elongation"/>
    <property type="evidence" value="ECO:0007669"/>
    <property type="project" value="TreeGrafter"/>
</dbReference>
<name>A0A6A4VZJ3_AMPAM</name>
<dbReference type="PANTHER" id="PTHR45674:SF9">
    <property type="entry name" value="DNA LIGASE 3"/>
    <property type="match status" value="1"/>
</dbReference>
<dbReference type="InterPro" id="IPR036420">
    <property type="entry name" value="BRCT_dom_sf"/>
</dbReference>
<keyword evidence="23" id="KW-1185">Reference proteome</keyword>
<dbReference type="InterPro" id="IPR012310">
    <property type="entry name" value="DNA_ligase_ATP-dep_cent"/>
</dbReference>
<dbReference type="Gene3D" id="1.10.3260.10">
    <property type="entry name" value="DNA ligase, ATP-dependent, N-terminal domain"/>
    <property type="match status" value="1"/>
</dbReference>
<evidence type="ECO:0000256" key="15">
    <source>
        <dbReference type="ARBA" id="ARBA00034003"/>
    </source>
</evidence>
<keyword evidence="4 16" id="KW-0436">Ligase</keyword>
<dbReference type="InterPro" id="IPR001357">
    <property type="entry name" value="BRCT_dom"/>
</dbReference>
<dbReference type="GO" id="GO:0006310">
    <property type="term" value="P:DNA recombination"/>
    <property type="evidence" value="ECO:0007669"/>
    <property type="project" value="UniProtKB-KW"/>
</dbReference>
<feature type="domain" description="BRCT" evidence="20">
    <location>
        <begin position="599"/>
        <end position="666"/>
    </location>
</feature>
<dbReference type="PROSITE" id="PS00333">
    <property type="entry name" value="DNA_LIGASE_A2"/>
    <property type="match status" value="1"/>
</dbReference>
<keyword evidence="10 16" id="KW-0067">ATP-binding</keyword>
<dbReference type="GO" id="GO:0006302">
    <property type="term" value="P:double-strand break repair"/>
    <property type="evidence" value="ECO:0007669"/>
    <property type="project" value="TreeGrafter"/>
</dbReference>
<keyword evidence="7" id="KW-0479">Metal-binding</keyword>
<dbReference type="PROSITE" id="PS50172">
    <property type="entry name" value="BRCT"/>
    <property type="match status" value="1"/>
</dbReference>
<evidence type="ECO:0000256" key="1">
    <source>
        <dbReference type="ARBA" id="ARBA00001946"/>
    </source>
</evidence>
<dbReference type="PROSITE" id="PS50160">
    <property type="entry name" value="DNA_LIGASE_A3"/>
    <property type="match status" value="1"/>
</dbReference>
<dbReference type="GO" id="GO:0003677">
    <property type="term" value="F:DNA binding"/>
    <property type="evidence" value="ECO:0007669"/>
    <property type="project" value="InterPro"/>
</dbReference>
<dbReference type="InterPro" id="IPR036599">
    <property type="entry name" value="DNA_ligase_N_sf"/>
</dbReference>
<evidence type="ECO:0000313" key="21">
    <source>
        <dbReference type="EMBL" id="KAF0294238.1"/>
    </source>
</evidence>
<feature type="compositionally biased region" description="Polar residues" evidence="18">
    <location>
        <begin position="541"/>
        <end position="551"/>
    </location>
</feature>
<dbReference type="EMBL" id="VIIS01001697">
    <property type="protein sequence ID" value="KAF0294238.1"/>
    <property type="molecule type" value="Genomic_DNA"/>
</dbReference>
<evidence type="ECO:0000256" key="14">
    <source>
        <dbReference type="ARBA" id="ARBA00023306"/>
    </source>
</evidence>
<dbReference type="Pfam" id="PF04675">
    <property type="entry name" value="DNA_ligase_A_N"/>
    <property type="match status" value="1"/>
</dbReference>
<evidence type="ECO:0000256" key="12">
    <source>
        <dbReference type="ARBA" id="ARBA00023172"/>
    </source>
</evidence>
<evidence type="ECO:0000256" key="16">
    <source>
        <dbReference type="RuleBase" id="RU000617"/>
    </source>
</evidence>
<keyword evidence="13 16" id="KW-0234">DNA repair</keyword>
<evidence type="ECO:0000256" key="6">
    <source>
        <dbReference type="ARBA" id="ARBA00022705"/>
    </source>
</evidence>
<dbReference type="Pfam" id="PF01068">
    <property type="entry name" value="DNA_ligase_A_M"/>
    <property type="match status" value="1"/>
</dbReference>
<dbReference type="Pfam" id="PF16759">
    <property type="entry name" value="LIG3_BRCT"/>
    <property type="match status" value="1"/>
</dbReference>
<dbReference type="FunFam" id="2.40.50.140:FF:000085">
    <property type="entry name" value="DNA ligase"/>
    <property type="match status" value="1"/>
</dbReference>
<dbReference type="GO" id="GO:0051301">
    <property type="term" value="P:cell division"/>
    <property type="evidence" value="ECO:0007669"/>
    <property type="project" value="UniProtKB-KW"/>
</dbReference>
<dbReference type="GO" id="GO:0071897">
    <property type="term" value="P:DNA biosynthetic process"/>
    <property type="evidence" value="ECO:0007669"/>
    <property type="project" value="InterPro"/>
</dbReference>
<dbReference type="Gene3D" id="2.40.50.140">
    <property type="entry name" value="Nucleic acid-binding proteins"/>
    <property type="match status" value="1"/>
</dbReference>
<dbReference type="NCBIfam" id="TIGR00574">
    <property type="entry name" value="dnl1"/>
    <property type="match status" value="1"/>
</dbReference>
<keyword evidence="9 16" id="KW-0227">DNA damage</keyword>
<evidence type="ECO:0000313" key="23">
    <source>
        <dbReference type="Proteomes" id="UP000440578"/>
    </source>
</evidence>
<keyword evidence="6" id="KW-0235">DNA replication</keyword>
<feature type="domain" description="ATP-dependent DNA ligase family profile" evidence="19">
    <location>
        <begin position="238"/>
        <end position="372"/>
    </location>
</feature>
<evidence type="ECO:0000256" key="3">
    <source>
        <dbReference type="ARBA" id="ARBA00007572"/>
    </source>
</evidence>
<reference evidence="22 23" key="1">
    <citation type="submission" date="2019-07" db="EMBL/GenBank/DDBJ databases">
        <title>Draft genome assembly of a fouling barnacle, Amphibalanus amphitrite (Darwin, 1854): The first reference genome for Thecostraca.</title>
        <authorList>
            <person name="Kim W."/>
        </authorList>
    </citation>
    <scope>NUCLEOTIDE SEQUENCE [LARGE SCALE GENOMIC DNA]</scope>
    <source>
        <strain evidence="22">SNU_AA5</strain>
        <tissue evidence="22">Soma without cirri and trophi</tissue>
    </source>
</reference>
<dbReference type="Gene3D" id="3.30.1490.70">
    <property type="match status" value="1"/>
</dbReference>
<protein>
    <recommendedName>
        <fullName evidence="16">DNA ligase</fullName>
        <ecNumber evidence="16">6.5.1.1</ecNumber>
    </recommendedName>
</protein>
<comment type="catalytic activity">
    <reaction evidence="15 16">
        <text>ATP + (deoxyribonucleotide)n-3'-hydroxyl + 5'-phospho-(deoxyribonucleotide)m = (deoxyribonucleotide)n+m + AMP + diphosphate.</text>
        <dbReference type="EC" id="6.5.1.1"/>
    </reaction>
</comment>
<keyword evidence="12 16" id="KW-0233">DNA recombination</keyword>
<dbReference type="Gene3D" id="3.40.50.10190">
    <property type="entry name" value="BRCT domain"/>
    <property type="match status" value="1"/>
</dbReference>
<dbReference type="Pfam" id="PF04679">
    <property type="entry name" value="DNA_ligase_A_C"/>
    <property type="match status" value="1"/>
</dbReference>